<evidence type="ECO:0000256" key="1">
    <source>
        <dbReference type="SAM" id="MobiDB-lite"/>
    </source>
</evidence>
<name>A0AAE1L7Z3_9NEOP</name>
<comment type="caution">
    <text evidence="2">The sequence shown here is derived from an EMBL/GenBank/DDBJ whole genome shotgun (WGS) entry which is preliminary data.</text>
</comment>
<sequence>MSGWPSGLRQQTKDQRFAGSNPAPDIFLLQHFHARPGGMLLRSLEFLTENPIPPSGGLYE</sequence>
<accession>A0AAE1L7Z3</accession>
<dbReference type="EMBL" id="JAHWGI010000107">
    <property type="protein sequence ID" value="KAK3909650.1"/>
    <property type="molecule type" value="Genomic_DNA"/>
</dbReference>
<evidence type="ECO:0000313" key="2">
    <source>
        <dbReference type="EMBL" id="KAK3909650.1"/>
    </source>
</evidence>
<reference evidence="2" key="1">
    <citation type="submission" date="2021-07" db="EMBL/GenBank/DDBJ databases">
        <authorList>
            <person name="Catto M.A."/>
            <person name="Jacobson A."/>
            <person name="Kennedy G."/>
            <person name="Labadie P."/>
            <person name="Hunt B.G."/>
            <person name="Srinivasan R."/>
        </authorList>
    </citation>
    <scope>NUCLEOTIDE SEQUENCE</scope>
    <source>
        <strain evidence="2">PL_HMW_Pooled</strain>
        <tissue evidence="2">Head</tissue>
    </source>
</reference>
<gene>
    <name evidence="2" type="ORF">KUF71_004006</name>
</gene>
<dbReference type="Proteomes" id="UP001219518">
    <property type="component" value="Unassembled WGS sequence"/>
</dbReference>
<dbReference type="AlphaFoldDB" id="A0AAE1L7Z3"/>
<feature type="region of interest" description="Disordered" evidence="1">
    <location>
        <begin position="1"/>
        <end position="21"/>
    </location>
</feature>
<protein>
    <submittedName>
        <fullName evidence="2">Iron-sulfur cluster repair protein YtfE</fullName>
    </submittedName>
</protein>
<reference evidence="2" key="2">
    <citation type="journal article" date="2023" name="BMC Genomics">
        <title>Pest status, molecular evolution, and epigenetic factors derived from the genome assembly of Frankliniella fusca, a thysanopteran phytovirus vector.</title>
        <authorList>
            <person name="Catto M.A."/>
            <person name="Labadie P.E."/>
            <person name="Jacobson A.L."/>
            <person name="Kennedy G.G."/>
            <person name="Srinivasan R."/>
            <person name="Hunt B.G."/>
        </authorList>
    </citation>
    <scope>NUCLEOTIDE SEQUENCE</scope>
    <source>
        <strain evidence="2">PL_HMW_Pooled</strain>
    </source>
</reference>
<keyword evidence="3" id="KW-1185">Reference proteome</keyword>
<organism evidence="2 3">
    <name type="scientific">Frankliniella fusca</name>
    <dbReference type="NCBI Taxonomy" id="407009"/>
    <lineage>
        <taxon>Eukaryota</taxon>
        <taxon>Metazoa</taxon>
        <taxon>Ecdysozoa</taxon>
        <taxon>Arthropoda</taxon>
        <taxon>Hexapoda</taxon>
        <taxon>Insecta</taxon>
        <taxon>Pterygota</taxon>
        <taxon>Neoptera</taxon>
        <taxon>Paraneoptera</taxon>
        <taxon>Thysanoptera</taxon>
        <taxon>Terebrantia</taxon>
        <taxon>Thripoidea</taxon>
        <taxon>Thripidae</taxon>
        <taxon>Frankliniella</taxon>
    </lineage>
</organism>
<evidence type="ECO:0000313" key="3">
    <source>
        <dbReference type="Proteomes" id="UP001219518"/>
    </source>
</evidence>
<proteinExistence type="predicted"/>
<feature type="non-terminal residue" evidence="2">
    <location>
        <position position="60"/>
    </location>
</feature>